<dbReference type="GO" id="GO:0016020">
    <property type="term" value="C:membrane"/>
    <property type="evidence" value="ECO:0007669"/>
    <property type="project" value="UniProtKB-SubCell"/>
</dbReference>
<evidence type="ECO:0000256" key="2">
    <source>
        <dbReference type="ARBA" id="ARBA00022614"/>
    </source>
</evidence>
<dbReference type="SUPFAM" id="SSF52058">
    <property type="entry name" value="L domain-like"/>
    <property type="match status" value="1"/>
</dbReference>
<reference evidence="5" key="1">
    <citation type="submission" date="2019-03" db="EMBL/GenBank/DDBJ databases">
        <authorList>
            <person name="Mank J."/>
            <person name="Almeida P."/>
        </authorList>
    </citation>
    <scope>NUCLEOTIDE SEQUENCE</scope>
    <source>
        <strain evidence="5">78183</strain>
    </source>
</reference>
<evidence type="ECO:0008006" key="6">
    <source>
        <dbReference type="Google" id="ProtNLM"/>
    </source>
</evidence>
<accession>A0A6N2KAF2</accession>
<protein>
    <recommendedName>
        <fullName evidence="6">Leucine-rich repeat-containing N-terminal plant-type domain-containing protein</fullName>
    </recommendedName>
</protein>
<dbReference type="FunFam" id="3.80.10.10:FF:000383">
    <property type="entry name" value="Leucine-rich repeat receptor protein kinase EMS1"/>
    <property type="match status" value="1"/>
</dbReference>
<proteinExistence type="predicted"/>
<dbReference type="InterPro" id="IPR032675">
    <property type="entry name" value="LRR_dom_sf"/>
</dbReference>
<organism evidence="5">
    <name type="scientific">Salix viminalis</name>
    <name type="common">Common osier</name>
    <name type="synonym">Basket willow</name>
    <dbReference type="NCBI Taxonomy" id="40686"/>
    <lineage>
        <taxon>Eukaryota</taxon>
        <taxon>Viridiplantae</taxon>
        <taxon>Streptophyta</taxon>
        <taxon>Embryophyta</taxon>
        <taxon>Tracheophyta</taxon>
        <taxon>Spermatophyta</taxon>
        <taxon>Magnoliopsida</taxon>
        <taxon>eudicotyledons</taxon>
        <taxon>Gunneridae</taxon>
        <taxon>Pentapetalae</taxon>
        <taxon>rosids</taxon>
        <taxon>fabids</taxon>
        <taxon>Malpighiales</taxon>
        <taxon>Salicaceae</taxon>
        <taxon>Saliceae</taxon>
        <taxon>Salix</taxon>
    </lineage>
</organism>
<name>A0A6N2KAF2_SALVM</name>
<evidence type="ECO:0000256" key="1">
    <source>
        <dbReference type="ARBA" id="ARBA00004479"/>
    </source>
</evidence>
<comment type="subcellular location">
    <subcellularLocation>
        <location evidence="1">Membrane</location>
        <topology evidence="1">Single-pass type I membrane protein</topology>
    </subcellularLocation>
</comment>
<sequence length="176" mass="19612">MLTIKLSAIAHFLGVCATLLPYLDGSLPKAILKLPHLKQISFWANYLSGNIPPEWADTKLEIMSLGMNRLSGKIPRSLGKITTLKSLNIENNMFSGTVPPELGDLVNLESLALSANYLSGELPSALANLTGLKTLRLNSNNFTGRIPGFIQSWKQLDALDPSWWFHHHWKNHLRSR</sequence>
<dbReference type="InterPro" id="IPR051824">
    <property type="entry name" value="LRR_Rcpt-Like_S/T_Kinase"/>
</dbReference>
<keyword evidence="3" id="KW-0677">Repeat</keyword>
<dbReference type="Pfam" id="PF00560">
    <property type="entry name" value="LRR_1"/>
    <property type="match status" value="4"/>
</dbReference>
<feature type="signal peptide" evidence="4">
    <location>
        <begin position="1"/>
        <end position="18"/>
    </location>
</feature>
<keyword evidence="2" id="KW-0433">Leucine-rich repeat</keyword>
<dbReference type="PANTHER" id="PTHR48006:SF66">
    <property type="entry name" value="PROTEIN KINASE DOMAIN-CONTAINING PROTEIN"/>
    <property type="match status" value="1"/>
</dbReference>
<keyword evidence="4" id="KW-0732">Signal</keyword>
<evidence type="ECO:0000256" key="3">
    <source>
        <dbReference type="ARBA" id="ARBA00022737"/>
    </source>
</evidence>
<dbReference type="AlphaFoldDB" id="A0A6N2KAF2"/>
<gene>
    <name evidence="5" type="ORF">SVIM_LOCUS51874</name>
</gene>
<dbReference type="PANTHER" id="PTHR48006">
    <property type="entry name" value="LEUCINE-RICH REPEAT-CONTAINING PROTEIN DDB_G0281931-RELATED"/>
    <property type="match status" value="1"/>
</dbReference>
<evidence type="ECO:0000256" key="4">
    <source>
        <dbReference type="SAM" id="SignalP"/>
    </source>
</evidence>
<evidence type="ECO:0000313" key="5">
    <source>
        <dbReference type="EMBL" id="VFU24926.1"/>
    </source>
</evidence>
<dbReference type="EMBL" id="CAADRP010000213">
    <property type="protein sequence ID" value="VFU24926.1"/>
    <property type="molecule type" value="Genomic_DNA"/>
</dbReference>
<feature type="chain" id="PRO_5026734965" description="Leucine-rich repeat-containing N-terminal plant-type domain-containing protein" evidence="4">
    <location>
        <begin position="19"/>
        <end position="176"/>
    </location>
</feature>
<dbReference type="Gene3D" id="3.80.10.10">
    <property type="entry name" value="Ribonuclease Inhibitor"/>
    <property type="match status" value="1"/>
</dbReference>
<dbReference type="InterPro" id="IPR001611">
    <property type="entry name" value="Leu-rich_rpt"/>
</dbReference>